<dbReference type="InterPro" id="IPR029068">
    <property type="entry name" value="Glyas_Bleomycin-R_OHBP_Dase"/>
</dbReference>
<dbReference type="KEGG" id="jte:ASJ30_07740"/>
<dbReference type="InterPro" id="IPR004360">
    <property type="entry name" value="Glyas_Fos-R_dOase_dom"/>
</dbReference>
<evidence type="ECO:0000259" key="1">
    <source>
        <dbReference type="PROSITE" id="PS51819"/>
    </source>
</evidence>
<gene>
    <name evidence="2" type="ORF">ASJ30_07740</name>
</gene>
<dbReference type="Pfam" id="PF00903">
    <property type="entry name" value="Glyoxalase"/>
    <property type="match status" value="1"/>
</dbReference>
<organism evidence="2 3">
    <name type="scientific">Janibacter indicus</name>
    <dbReference type="NCBI Taxonomy" id="857417"/>
    <lineage>
        <taxon>Bacteria</taxon>
        <taxon>Bacillati</taxon>
        <taxon>Actinomycetota</taxon>
        <taxon>Actinomycetes</taxon>
        <taxon>Micrococcales</taxon>
        <taxon>Intrasporangiaceae</taxon>
        <taxon>Janibacter</taxon>
    </lineage>
</organism>
<dbReference type="SUPFAM" id="SSF54593">
    <property type="entry name" value="Glyoxalase/Bleomycin resistance protein/Dihydroxybiphenyl dioxygenase"/>
    <property type="match status" value="1"/>
</dbReference>
<accession>A0A1L3MGD8</accession>
<feature type="domain" description="VOC" evidence="1">
    <location>
        <begin position="3"/>
        <end position="126"/>
    </location>
</feature>
<dbReference type="Proteomes" id="UP000182938">
    <property type="component" value="Chromosome"/>
</dbReference>
<dbReference type="Gene3D" id="3.10.180.10">
    <property type="entry name" value="2,3-Dihydroxybiphenyl 1,2-Dioxygenase, domain 1"/>
    <property type="match status" value="1"/>
</dbReference>
<sequence length="128" mass="13656">MITSGLVNVFTHDVLEALEFYVGRLGLTETFRTPTEGVPEHVELAADGFVLAISSAEAARRVHGLEAQVGSPAMSLVFWVGDVDATYRDLTSRGVVGHTEPHDTGNDNRNAVVLDPAGTLVELVAKRG</sequence>
<reference evidence="2 3" key="1">
    <citation type="submission" date="2015-11" db="EMBL/GenBank/DDBJ databases">
        <authorList>
            <person name="Zhang Y."/>
            <person name="Guo Z."/>
        </authorList>
    </citation>
    <scope>NUCLEOTIDE SEQUENCE [LARGE SCALE GENOMIC DNA]</scope>
    <source>
        <strain evidence="2 3">YFY001</strain>
    </source>
</reference>
<dbReference type="RefSeq" id="WP_072624591.1">
    <property type="nucleotide sequence ID" value="NZ_CP013290.1"/>
</dbReference>
<keyword evidence="3" id="KW-1185">Reference proteome</keyword>
<dbReference type="PROSITE" id="PS51819">
    <property type="entry name" value="VOC"/>
    <property type="match status" value="1"/>
</dbReference>
<name>A0A1L3MGD8_9MICO</name>
<dbReference type="AlphaFoldDB" id="A0A1L3MGD8"/>
<evidence type="ECO:0000313" key="2">
    <source>
        <dbReference type="EMBL" id="APH01440.1"/>
    </source>
</evidence>
<dbReference type="InterPro" id="IPR037523">
    <property type="entry name" value="VOC_core"/>
</dbReference>
<protein>
    <recommendedName>
        <fullName evidence="1">VOC domain-containing protein</fullName>
    </recommendedName>
</protein>
<evidence type="ECO:0000313" key="3">
    <source>
        <dbReference type="Proteomes" id="UP000182938"/>
    </source>
</evidence>
<proteinExistence type="predicted"/>
<dbReference type="EMBL" id="CP013290">
    <property type="protein sequence ID" value="APH01440.1"/>
    <property type="molecule type" value="Genomic_DNA"/>
</dbReference>